<dbReference type="EMBL" id="CYSD01000021">
    <property type="protein sequence ID" value="CUH77740.1"/>
    <property type="molecule type" value="Genomic_DNA"/>
</dbReference>
<keyword evidence="1" id="KW-0472">Membrane</keyword>
<accession>A0A0P1G7U7</accession>
<feature type="transmembrane region" description="Helical" evidence="1">
    <location>
        <begin position="29"/>
        <end position="50"/>
    </location>
</feature>
<keyword evidence="4" id="KW-1185">Reference proteome</keyword>
<evidence type="ECO:0008006" key="5">
    <source>
        <dbReference type="Google" id="ProtNLM"/>
    </source>
</evidence>
<protein>
    <recommendedName>
        <fullName evidence="5">Peptidase M23</fullName>
    </recommendedName>
</protein>
<gene>
    <name evidence="3" type="ORF">TRM7557_01540</name>
</gene>
<evidence type="ECO:0000313" key="3">
    <source>
        <dbReference type="EMBL" id="CUH77740.1"/>
    </source>
</evidence>
<name>A0A0P1G7U7_9RHOB</name>
<evidence type="ECO:0000313" key="4">
    <source>
        <dbReference type="Proteomes" id="UP000052022"/>
    </source>
</evidence>
<feature type="signal peptide" evidence="2">
    <location>
        <begin position="1"/>
        <end position="19"/>
    </location>
</feature>
<evidence type="ECO:0000256" key="2">
    <source>
        <dbReference type="SAM" id="SignalP"/>
    </source>
</evidence>
<dbReference type="Proteomes" id="UP000052022">
    <property type="component" value="Unassembled WGS sequence"/>
</dbReference>
<organism evidence="3 4">
    <name type="scientific">Tritonibacter multivorans</name>
    <dbReference type="NCBI Taxonomy" id="928856"/>
    <lineage>
        <taxon>Bacteria</taxon>
        <taxon>Pseudomonadati</taxon>
        <taxon>Pseudomonadota</taxon>
        <taxon>Alphaproteobacteria</taxon>
        <taxon>Rhodobacterales</taxon>
        <taxon>Paracoccaceae</taxon>
        <taxon>Tritonibacter</taxon>
    </lineage>
</organism>
<dbReference type="STRING" id="928856.SAMN04488049_107107"/>
<evidence type="ECO:0000256" key="1">
    <source>
        <dbReference type="SAM" id="Phobius"/>
    </source>
</evidence>
<keyword evidence="1" id="KW-0812">Transmembrane</keyword>
<proteinExistence type="predicted"/>
<dbReference type="AlphaFoldDB" id="A0A0P1G7U7"/>
<feature type="chain" id="PRO_5006063157" description="Peptidase M23" evidence="2">
    <location>
        <begin position="20"/>
        <end position="53"/>
    </location>
</feature>
<sequence length="53" mass="5410">MKHAIALATATLAASPAFAHGGAHVHPHGSEMWIALAFAAALAGGALYMWGRK</sequence>
<reference evidence="3 4" key="1">
    <citation type="submission" date="2015-09" db="EMBL/GenBank/DDBJ databases">
        <authorList>
            <consortium name="Swine Surveillance"/>
        </authorList>
    </citation>
    <scope>NUCLEOTIDE SEQUENCE [LARGE SCALE GENOMIC DNA]</scope>
    <source>
        <strain evidence="3 4">CECT 7557</strain>
    </source>
</reference>
<keyword evidence="2" id="KW-0732">Signal</keyword>
<dbReference type="RefSeq" id="WP_165592428.1">
    <property type="nucleotide sequence ID" value="NZ_CYSD01000021.1"/>
</dbReference>
<keyword evidence="1" id="KW-1133">Transmembrane helix</keyword>